<gene>
    <name evidence="3" type="ORF">CC80DRAFT_388414</name>
</gene>
<proteinExistence type="predicted"/>
<evidence type="ECO:0008006" key="5">
    <source>
        <dbReference type="Google" id="ProtNLM"/>
    </source>
</evidence>
<dbReference type="OrthoDB" id="407658at2759"/>
<feature type="non-terminal residue" evidence="3">
    <location>
        <position position="1"/>
    </location>
</feature>
<dbReference type="GO" id="GO:0006487">
    <property type="term" value="P:protein N-linked glycosylation"/>
    <property type="evidence" value="ECO:0007669"/>
    <property type="project" value="TreeGrafter"/>
</dbReference>
<evidence type="ECO:0000256" key="2">
    <source>
        <dbReference type="ARBA" id="ARBA00022679"/>
    </source>
</evidence>
<feature type="non-terminal residue" evidence="3">
    <location>
        <position position="337"/>
    </location>
</feature>
<keyword evidence="2" id="KW-0808">Transferase</keyword>
<dbReference type="Proteomes" id="UP000800035">
    <property type="component" value="Unassembled WGS sequence"/>
</dbReference>
<dbReference type="Pfam" id="PF05637">
    <property type="entry name" value="Glyco_transf_34"/>
    <property type="match status" value="1"/>
</dbReference>
<accession>A0A6A5TQZ3</accession>
<evidence type="ECO:0000313" key="3">
    <source>
        <dbReference type="EMBL" id="KAF1954838.1"/>
    </source>
</evidence>
<dbReference type="GO" id="GO:0000139">
    <property type="term" value="C:Golgi membrane"/>
    <property type="evidence" value="ECO:0007669"/>
    <property type="project" value="TreeGrafter"/>
</dbReference>
<keyword evidence="4" id="KW-1185">Reference proteome</keyword>
<reference evidence="3" key="1">
    <citation type="journal article" date="2020" name="Stud. Mycol.">
        <title>101 Dothideomycetes genomes: a test case for predicting lifestyles and emergence of pathogens.</title>
        <authorList>
            <person name="Haridas S."/>
            <person name="Albert R."/>
            <person name="Binder M."/>
            <person name="Bloem J."/>
            <person name="Labutti K."/>
            <person name="Salamov A."/>
            <person name="Andreopoulos B."/>
            <person name="Baker S."/>
            <person name="Barry K."/>
            <person name="Bills G."/>
            <person name="Bluhm B."/>
            <person name="Cannon C."/>
            <person name="Castanera R."/>
            <person name="Culley D."/>
            <person name="Daum C."/>
            <person name="Ezra D."/>
            <person name="Gonzalez J."/>
            <person name="Henrissat B."/>
            <person name="Kuo A."/>
            <person name="Liang C."/>
            <person name="Lipzen A."/>
            <person name="Lutzoni F."/>
            <person name="Magnuson J."/>
            <person name="Mondo S."/>
            <person name="Nolan M."/>
            <person name="Ohm R."/>
            <person name="Pangilinan J."/>
            <person name="Park H.-J."/>
            <person name="Ramirez L."/>
            <person name="Alfaro M."/>
            <person name="Sun H."/>
            <person name="Tritt A."/>
            <person name="Yoshinaga Y."/>
            <person name="Zwiers L.-H."/>
            <person name="Turgeon B."/>
            <person name="Goodwin S."/>
            <person name="Spatafora J."/>
            <person name="Crous P."/>
            <person name="Grigoriev I."/>
        </authorList>
    </citation>
    <scope>NUCLEOTIDE SEQUENCE</scope>
    <source>
        <strain evidence="3">CBS 675.92</strain>
    </source>
</reference>
<dbReference type="PANTHER" id="PTHR31306:SF8">
    <property type="entry name" value="GLYCOSYLTRANSFERASE FAMILY 34 PROTEIN"/>
    <property type="match status" value="1"/>
</dbReference>
<protein>
    <recommendedName>
        <fullName evidence="5">Glycosyltransferase family 34 protein</fullName>
    </recommendedName>
</protein>
<dbReference type="GO" id="GO:0016757">
    <property type="term" value="F:glycosyltransferase activity"/>
    <property type="evidence" value="ECO:0007669"/>
    <property type="project" value="UniProtKB-KW"/>
</dbReference>
<dbReference type="PANTHER" id="PTHR31306">
    <property type="entry name" value="ALPHA-1,6-MANNOSYLTRANSFERASE MNN11-RELATED"/>
    <property type="match status" value="1"/>
</dbReference>
<sequence length="337" mass="37500">PTALFFSHGSTECIPAVPNSLIAKAQSIRKACSQHAPFDLTAPSPRIGVLTAHFGSETHYQAALQTYLLHGLVHGHQVHVLCDPIVDAIWNKPAFILKVMMEEMLRPEHSRMAWTMWADRDTLILDQCRPVSTFLPPSSGPALSPSPSPFTPHPPHGLLAQISSLLHLPSLSLSLKKAGKKDIHLLISNDKNGLNAGIFLLRTSQLSLSLLTSILSHPSYHPTTRLRFSEQTAMALLIRTPAFRPYTQLVPQFWFNSYTGAQVFAERMDVEGLEGGFREGYVRRGDFVVHFAGNVNKGEDVRRWMEMLEREGIVWVGRGGVQRDVGKEVEGFWRALG</sequence>
<dbReference type="AlphaFoldDB" id="A0A6A5TQZ3"/>
<evidence type="ECO:0000256" key="1">
    <source>
        <dbReference type="ARBA" id="ARBA00022676"/>
    </source>
</evidence>
<name>A0A6A5TQZ3_9PLEO</name>
<dbReference type="EMBL" id="ML976997">
    <property type="protein sequence ID" value="KAF1954838.1"/>
    <property type="molecule type" value="Genomic_DNA"/>
</dbReference>
<organism evidence="3 4">
    <name type="scientific">Byssothecium circinans</name>
    <dbReference type="NCBI Taxonomy" id="147558"/>
    <lineage>
        <taxon>Eukaryota</taxon>
        <taxon>Fungi</taxon>
        <taxon>Dikarya</taxon>
        <taxon>Ascomycota</taxon>
        <taxon>Pezizomycotina</taxon>
        <taxon>Dothideomycetes</taxon>
        <taxon>Pleosporomycetidae</taxon>
        <taxon>Pleosporales</taxon>
        <taxon>Massarineae</taxon>
        <taxon>Massarinaceae</taxon>
        <taxon>Byssothecium</taxon>
    </lineage>
</organism>
<evidence type="ECO:0000313" key="4">
    <source>
        <dbReference type="Proteomes" id="UP000800035"/>
    </source>
</evidence>
<keyword evidence="1" id="KW-0328">Glycosyltransferase</keyword>
<dbReference type="InterPro" id="IPR008630">
    <property type="entry name" value="Glyco_trans_34"/>
</dbReference>